<proteinExistence type="predicted"/>
<gene>
    <name evidence="2" type="ORF">BZG02_01655</name>
</gene>
<dbReference type="AlphaFoldDB" id="A0A2N3I601"/>
<comment type="caution">
    <text evidence="2">The sequence shown here is derived from an EMBL/GenBank/DDBJ whole genome shotgun (WGS) entry which is preliminary data.</text>
</comment>
<dbReference type="Proteomes" id="UP000233535">
    <property type="component" value="Unassembled WGS sequence"/>
</dbReference>
<reference evidence="2 3" key="1">
    <citation type="journal article" date="2017" name="Front. Microbiol.">
        <title>Labilibaculum manganireducens gen. nov., sp. nov. and Labilibaculum filiforme sp. nov., Novel Bacteroidetes Isolated from Subsurface Sediments of the Baltic Sea.</title>
        <authorList>
            <person name="Vandieken V."/>
            <person name="Marshall I.P."/>
            <person name="Niemann H."/>
            <person name="Engelen B."/>
            <person name="Cypionka H."/>
        </authorList>
    </citation>
    <scope>NUCLEOTIDE SEQUENCE [LARGE SCALE GENOMIC DNA]</scope>
    <source>
        <strain evidence="2 3">59.16B</strain>
    </source>
</reference>
<keyword evidence="3" id="KW-1185">Reference proteome</keyword>
<name>A0A2N3I601_9BACT</name>
<dbReference type="InterPro" id="IPR025380">
    <property type="entry name" value="DUF4369"/>
</dbReference>
<dbReference type="RefSeq" id="WP_101259668.1">
    <property type="nucleotide sequence ID" value="NZ_MVDD01000001.1"/>
</dbReference>
<protein>
    <recommendedName>
        <fullName evidence="1">DUF4369 domain-containing protein</fullName>
    </recommendedName>
</protein>
<dbReference type="SUPFAM" id="SSF52833">
    <property type="entry name" value="Thioredoxin-like"/>
    <property type="match status" value="1"/>
</dbReference>
<dbReference type="EMBL" id="MVDD01000001">
    <property type="protein sequence ID" value="PKQ65738.1"/>
    <property type="molecule type" value="Genomic_DNA"/>
</dbReference>
<evidence type="ECO:0000313" key="3">
    <source>
        <dbReference type="Proteomes" id="UP000233535"/>
    </source>
</evidence>
<feature type="domain" description="DUF4369" evidence="1">
    <location>
        <begin position="25"/>
        <end position="120"/>
    </location>
</feature>
<evidence type="ECO:0000313" key="2">
    <source>
        <dbReference type="EMBL" id="PKQ65738.1"/>
    </source>
</evidence>
<accession>A0A2N3I601</accession>
<sequence>MKKIFVAYLLISICILNVYSQEKEFVLKGMIGGIQEETLFLYQETGENVILLDSVTTKNGEFQFSGKTDHAFVAQLGLSKNRRAKIFISPSSMNLLAHQDEFKHDFLIKKLTGSEAQNRYEDFQNKLQKNNQEKLKIANDLELPEVYSDSIKKKTFLAEYKRLNKFKKEYFHNYASSPVVSYLIFQEYFGAKCSLDDVKEYLKTLNMANPNGIYVKNLNLRVEMIEQIFIKQEFPALNSTTINEKAYHFEAQKNKYHLFYIWRAWTPDKNEIQYQALDTLQTICKENGIELVSIIRNSSYNLIPVVGTKDWKQWRPIADSSHQYTEIESIDNSVDLIKYLNRQFHAFLVNNKGQIIYHQDAFDTKLLVSELAKFVSMP</sequence>
<dbReference type="Gene3D" id="3.40.30.10">
    <property type="entry name" value="Glutaredoxin"/>
    <property type="match status" value="1"/>
</dbReference>
<dbReference type="InterPro" id="IPR036249">
    <property type="entry name" value="Thioredoxin-like_sf"/>
</dbReference>
<dbReference type="OrthoDB" id="1111807at2"/>
<organism evidence="2 3">
    <name type="scientific">Labilibaculum filiforme</name>
    <dbReference type="NCBI Taxonomy" id="1940526"/>
    <lineage>
        <taxon>Bacteria</taxon>
        <taxon>Pseudomonadati</taxon>
        <taxon>Bacteroidota</taxon>
        <taxon>Bacteroidia</taxon>
        <taxon>Marinilabiliales</taxon>
        <taxon>Marinifilaceae</taxon>
        <taxon>Labilibaculum</taxon>
    </lineage>
</organism>
<evidence type="ECO:0000259" key="1">
    <source>
        <dbReference type="Pfam" id="PF14289"/>
    </source>
</evidence>
<dbReference type="Pfam" id="PF14289">
    <property type="entry name" value="DUF4369"/>
    <property type="match status" value="1"/>
</dbReference>